<evidence type="ECO:0000256" key="1">
    <source>
        <dbReference type="ARBA" id="ARBA00001970"/>
    </source>
</evidence>
<protein>
    <recommendedName>
        <fullName evidence="8">Phenylacetaldoxime dehydratase</fullName>
    </recommendedName>
</protein>
<reference evidence="6" key="1">
    <citation type="journal article" date="2020" name="Stud. Mycol.">
        <title>101 Dothideomycetes genomes: a test case for predicting lifestyles and emergence of pathogens.</title>
        <authorList>
            <person name="Haridas S."/>
            <person name="Albert R."/>
            <person name="Binder M."/>
            <person name="Bloem J."/>
            <person name="Labutti K."/>
            <person name="Salamov A."/>
            <person name="Andreopoulos B."/>
            <person name="Baker S."/>
            <person name="Barry K."/>
            <person name="Bills G."/>
            <person name="Bluhm B."/>
            <person name="Cannon C."/>
            <person name="Castanera R."/>
            <person name="Culley D."/>
            <person name="Daum C."/>
            <person name="Ezra D."/>
            <person name="Gonzalez J."/>
            <person name="Henrissat B."/>
            <person name="Kuo A."/>
            <person name="Liang C."/>
            <person name="Lipzen A."/>
            <person name="Lutzoni F."/>
            <person name="Magnuson J."/>
            <person name="Mondo S."/>
            <person name="Nolan M."/>
            <person name="Ohm R."/>
            <person name="Pangilinan J."/>
            <person name="Park H.-J."/>
            <person name="Ramirez L."/>
            <person name="Alfaro M."/>
            <person name="Sun H."/>
            <person name="Tritt A."/>
            <person name="Yoshinaga Y."/>
            <person name="Zwiers L.-H."/>
            <person name="Turgeon B."/>
            <person name="Goodwin S."/>
            <person name="Spatafora J."/>
            <person name="Crous P."/>
            <person name="Grigoriev I."/>
        </authorList>
    </citation>
    <scope>NUCLEOTIDE SEQUENCE</scope>
    <source>
        <strain evidence="6">CBS 175.79</strain>
    </source>
</reference>
<dbReference type="GO" id="GO:0016829">
    <property type="term" value="F:lyase activity"/>
    <property type="evidence" value="ECO:0007669"/>
    <property type="project" value="UniProtKB-KW"/>
</dbReference>
<evidence type="ECO:0000256" key="4">
    <source>
        <dbReference type="ARBA" id="ARBA00023004"/>
    </source>
</evidence>
<dbReference type="GO" id="GO:0046872">
    <property type="term" value="F:metal ion binding"/>
    <property type="evidence" value="ECO:0007669"/>
    <property type="project" value="UniProtKB-KW"/>
</dbReference>
<evidence type="ECO:0000256" key="5">
    <source>
        <dbReference type="ARBA" id="ARBA00023239"/>
    </source>
</evidence>
<dbReference type="OrthoDB" id="3359285at2759"/>
<evidence type="ECO:0000313" key="7">
    <source>
        <dbReference type="Proteomes" id="UP000799778"/>
    </source>
</evidence>
<keyword evidence="2" id="KW-0349">Heme</keyword>
<dbReference type="Proteomes" id="UP000799778">
    <property type="component" value="Unassembled WGS sequence"/>
</dbReference>
<evidence type="ECO:0000256" key="2">
    <source>
        <dbReference type="ARBA" id="ARBA00022617"/>
    </source>
</evidence>
<dbReference type="RefSeq" id="XP_033385059.1">
    <property type="nucleotide sequence ID" value="XM_033528145.1"/>
</dbReference>
<keyword evidence="5" id="KW-0456">Lyase</keyword>
<proteinExistence type="predicted"/>
<dbReference type="AlphaFoldDB" id="A0A6A5XVQ9"/>
<sequence length="371" mass="42251">MSCPVRLYPLHKPKNHTLPIPRWNLKLPESATHIFTTYLGIQNRSDDGTATQAQTQLSSAIDIWLKDESGPDTSEPFTLIDGGEHVNSTTTTRIWVCYWLDATKHRLASDQLSLPTLYSTLDQESRASIGIWRETFKTAIPRLETNYSGLDYLPGLARLPGAQFPEHDRSAYWGAARDRIPNSAHDLFPRAAGVPAHLPSDAAPRGIGQHLLGTNFQNIVHIRSGQFWKNCGQQEADAYEKKLEPTLHEGLRYLWEHPEETEALSVRYLRNEAEEDELQSGRLRKETCGAAFFSSLDMLERWAKTHRSHLAIYRGALAHYKQFGDYRRLRTWHEVSVLEEGDAVFEYINCLPETGVIKSIELEVKSRWTGE</sequence>
<keyword evidence="7" id="KW-1185">Reference proteome</keyword>
<organism evidence="6 7">
    <name type="scientific">Aaosphaeria arxii CBS 175.79</name>
    <dbReference type="NCBI Taxonomy" id="1450172"/>
    <lineage>
        <taxon>Eukaryota</taxon>
        <taxon>Fungi</taxon>
        <taxon>Dikarya</taxon>
        <taxon>Ascomycota</taxon>
        <taxon>Pezizomycotina</taxon>
        <taxon>Dothideomycetes</taxon>
        <taxon>Pleosporomycetidae</taxon>
        <taxon>Pleosporales</taxon>
        <taxon>Pleosporales incertae sedis</taxon>
        <taxon>Aaosphaeria</taxon>
    </lineage>
</organism>
<keyword evidence="4" id="KW-0408">Iron</keyword>
<dbReference type="InterPro" id="IPR025702">
    <property type="entry name" value="OXD"/>
</dbReference>
<evidence type="ECO:0008006" key="8">
    <source>
        <dbReference type="Google" id="ProtNLM"/>
    </source>
</evidence>
<comment type="cofactor">
    <cofactor evidence="1">
        <name>heme b</name>
        <dbReference type="ChEBI" id="CHEBI:60344"/>
    </cofactor>
</comment>
<dbReference type="EMBL" id="ML978069">
    <property type="protein sequence ID" value="KAF2016720.1"/>
    <property type="molecule type" value="Genomic_DNA"/>
</dbReference>
<gene>
    <name evidence="6" type="ORF">BU24DRAFT_423083</name>
</gene>
<dbReference type="Pfam" id="PF13816">
    <property type="entry name" value="Dehydratase_hem"/>
    <property type="match status" value="1"/>
</dbReference>
<dbReference type="GeneID" id="54285542"/>
<keyword evidence="3" id="KW-0479">Metal-binding</keyword>
<evidence type="ECO:0000313" key="6">
    <source>
        <dbReference type="EMBL" id="KAF2016720.1"/>
    </source>
</evidence>
<evidence type="ECO:0000256" key="3">
    <source>
        <dbReference type="ARBA" id="ARBA00022723"/>
    </source>
</evidence>
<accession>A0A6A5XVQ9</accession>
<name>A0A6A5XVQ9_9PLEO</name>